<keyword evidence="3" id="KW-1185">Reference proteome</keyword>
<dbReference type="KEGG" id="dle:111167228"/>
<evidence type="ECO:0000256" key="1">
    <source>
        <dbReference type="SAM" id="MobiDB-lite"/>
    </source>
</evidence>
<evidence type="ECO:0000313" key="3">
    <source>
        <dbReference type="Proteomes" id="UP000248483"/>
    </source>
</evidence>
<evidence type="ECO:0000256" key="2">
    <source>
        <dbReference type="SAM" id="Phobius"/>
    </source>
</evidence>
<gene>
    <name evidence="4" type="primary">LOC111167228</name>
</gene>
<feature type="compositionally biased region" description="Low complexity" evidence="1">
    <location>
        <begin position="131"/>
        <end position="142"/>
    </location>
</feature>
<keyword evidence="2" id="KW-0812">Transmembrane</keyword>
<feature type="compositionally biased region" description="Basic and acidic residues" evidence="1">
    <location>
        <begin position="271"/>
        <end position="282"/>
    </location>
</feature>
<dbReference type="GeneID" id="111167228"/>
<reference evidence="4" key="1">
    <citation type="submission" date="2025-08" db="UniProtKB">
        <authorList>
            <consortium name="RefSeq"/>
        </authorList>
    </citation>
    <scope>IDENTIFICATION</scope>
    <source>
        <tissue evidence="4">Blood</tissue>
    </source>
</reference>
<proteinExistence type="predicted"/>
<accession>A0A7F8KC91</accession>
<feature type="compositionally biased region" description="Low complexity" evidence="1">
    <location>
        <begin position="207"/>
        <end position="216"/>
    </location>
</feature>
<dbReference type="Proteomes" id="UP000248483">
    <property type="component" value="Unplaced"/>
</dbReference>
<dbReference type="InParanoid" id="A0A7F8KC91"/>
<keyword evidence="2" id="KW-1133">Transmembrane helix</keyword>
<protein>
    <submittedName>
        <fullName evidence="4">Proline-rich receptor-like protein kinase PERK9</fullName>
    </submittedName>
</protein>
<evidence type="ECO:0000313" key="4">
    <source>
        <dbReference type="RefSeq" id="XP_030620416.1"/>
    </source>
</evidence>
<dbReference type="RefSeq" id="XP_030620416.1">
    <property type="nucleotide sequence ID" value="XM_030764556.1"/>
</dbReference>
<feature type="region of interest" description="Disordered" evidence="1">
    <location>
        <begin position="49"/>
        <end position="282"/>
    </location>
</feature>
<feature type="compositionally biased region" description="Pro residues" evidence="1">
    <location>
        <begin position="178"/>
        <end position="191"/>
    </location>
</feature>
<organism evidence="3 4">
    <name type="scientific">Delphinapterus leucas</name>
    <name type="common">Beluga whale</name>
    <dbReference type="NCBI Taxonomy" id="9749"/>
    <lineage>
        <taxon>Eukaryota</taxon>
        <taxon>Metazoa</taxon>
        <taxon>Chordata</taxon>
        <taxon>Craniata</taxon>
        <taxon>Vertebrata</taxon>
        <taxon>Euteleostomi</taxon>
        <taxon>Mammalia</taxon>
        <taxon>Eutheria</taxon>
        <taxon>Laurasiatheria</taxon>
        <taxon>Artiodactyla</taxon>
        <taxon>Whippomorpha</taxon>
        <taxon>Cetacea</taxon>
        <taxon>Odontoceti</taxon>
        <taxon>Monodontidae</taxon>
        <taxon>Delphinapterus</taxon>
    </lineage>
</organism>
<sequence length="453" mass="49387">MPEGTGPVPGIFVNLVVEPKPEVTFQSPQSMLNYYPCIEQFRYLPFIHSSPDKTTLPPPPPPPPPPRRLPKLAVVPRFRSRPPPTLSQPISSGAPPPPPALSRAARSDPRPVPEGRTGVPLGRRRCGGRGPAAAGGEAEVPAAPRPQPTSVPSLPLRLSGNPAASSGRAGTLQSPRRPLFPRPSPTAPLPSPGFFVPPRTGRLDFSARPSRAAPRAVRPRIRARGPAHPWARPTIPEPARRQTQHPFSPKRRGREPGVPPRTLGAWPGPPWERKSPSEGEGRPEDLFCLPPAPLFCFVFLWVFSFFFLFCFFFGCGFSSGVTPFSEPTSRCGPLFIYFWSHEAALSSRREGGGVQEAASGGRGRRLAPALGARVRSEAESARAPAVSRARGSPSVMWTQLGRFGVRCVRWRVSNSAGKNVLRWKRNQVDFHGGIFKSIFLERQCHATVQSISH</sequence>
<name>A0A7F8KC91_DELLE</name>
<feature type="compositionally biased region" description="Pro residues" evidence="1">
    <location>
        <begin position="56"/>
        <end position="67"/>
    </location>
</feature>
<feature type="transmembrane region" description="Helical" evidence="2">
    <location>
        <begin position="292"/>
        <end position="315"/>
    </location>
</feature>
<keyword evidence="2" id="KW-0472">Membrane</keyword>
<dbReference type="AlphaFoldDB" id="A0A7F8KC91"/>